<dbReference type="OrthoDB" id="1334205at2759"/>
<dbReference type="InterPro" id="IPR013780">
    <property type="entry name" value="Glyco_hydro_b"/>
</dbReference>
<dbReference type="Proteomes" id="UP000298663">
    <property type="component" value="Unassembled WGS sequence"/>
</dbReference>
<sequence>MLHWDDGVSIITDFNDHEYYEISFGYKADENGAIVTVNITRTAVSVYPLFSYNSVKFQDKVLLPALENIEIFGYEGDPDLDTLTVNGESLEFDQADSSYDSYSKVLVIGADEIIPENWDSSSTYEIKWQNQGINSQFMLSQTHASTKALSQPAKTSEQLNQEPFVIEESQE</sequence>
<gene>
    <name evidence="2" type="ORF">L596_021662</name>
</gene>
<dbReference type="Gene3D" id="2.60.40.1180">
    <property type="entry name" value="Golgi alpha-mannosidase II"/>
    <property type="match status" value="1"/>
</dbReference>
<dbReference type="AlphaFoldDB" id="A0A4U5MK86"/>
<evidence type="ECO:0000256" key="1">
    <source>
        <dbReference type="SAM" id="MobiDB-lite"/>
    </source>
</evidence>
<accession>A0A4U5MK86</accession>
<comment type="caution">
    <text evidence="2">The sequence shown here is derived from an EMBL/GenBank/DDBJ whole genome shotgun (WGS) entry which is preliminary data.</text>
</comment>
<name>A0A4U5MK86_STECR</name>
<protein>
    <submittedName>
        <fullName evidence="2">Uncharacterized protein</fullName>
    </submittedName>
</protein>
<reference evidence="2 3" key="2">
    <citation type="journal article" date="2019" name="G3 (Bethesda)">
        <title>Hybrid Assembly of the Genome of the Entomopathogenic Nematode Steinernema carpocapsae Identifies the X-Chromosome.</title>
        <authorList>
            <person name="Serra L."/>
            <person name="Macchietto M."/>
            <person name="Macias-Munoz A."/>
            <person name="McGill C.J."/>
            <person name="Rodriguez I.M."/>
            <person name="Rodriguez B."/>
            <person name="Murad R."/>
            <person name="Mortazavi A."/>
        </authorList>
    </citation>
    <scope>NUCLEOTIDE SEQUENCE [LARGE SCALE GENOMIC DNA]</scope>
    <source>
        <strain evidence="2 3">ALL</strain>
    </source>
</reference>
<keyword evidence="3" id="KW-1185">Reference proteome</keyword>
<dbReference type="EMBL" id="AZBU02000007">
    <property type="protein sequence ID" value="TKR69513.1"/>
    <property type="molecule type" value="Genomic_DNA"/>
</dbReference>
<feature type="region of interest" description="Disordered" evidence="1">
    <location>
        <begin position="148"/>
        <end position="171"/>
    </location>
</feature>
<organism evidence="2 3">
    <name type="scientific">Steinernema carpocapsae</name>
    <name type="common">Entomopathogenic nematode</name>
    <dbReference type="NCBI Taxonomy" id="34508"/>
    <lineage>
        <taxon>Eukaryota</taxon>
        <taxon>Metazoa</taxon>
        <taxon>Ecdysozoa</taxon>
        <taxon>Nematoda</taxon>
        <taxon>Chromadorea</taxon>
        <taxon>Rhabditida</taxon>
        <taxon>Tylenchina</taxon>
        <taxon>Panagrolaimomorpha</taxon>
        <taxon>Strongyloidoidea</taxon>
        <taxon>Steinernematidae</taxon>
        <taxon>Steinernema</taxon>
    </lineage>
</organism>
<dbReference type="STRING" id="34508.A0A4U5MK86"/>
<evidence type="ECO:0000313" key="2">
    <source>
        <dbReference type="EMBL" id="TKR69513.1"/>
    </source>
</evidence>
<feature type="compositionally biased region" description="Polar residues" evidence="1">
    <location>
        <begin position="148"/>
        <end position="161"/>
    </location>
</feature>
<proteinExistence type="predicted"/>
<reference evidence="2 3" key="1">
    <citation type="journal article" date="2015" name="Genome Biol.">
        <title>Comparative genomics of Steinernema reveals deeply conserved gene regulatory networks.</title>
        <authorList>
            <person name="Dillman A.R."/>
            <person name="Macchietto M."/>
            <person name="Porter C.F."/>
            <person name="Rogers A."/>
            <person name="Williams B."/>
            <person name="Antoshechkin I."/>
            <person name="Lee M.M."/>
            <person name="Goodwin Z."/>
            <person name="Lu X."/>
            <person name="Lewis E.E."/>
            <person name="Goodrich-Blair H."/>
            <person name="Stock S.P."/>
            <person name="Adams B.J."/>
            <person name="Sternberg P.W."/>
            <person name="Mortazavi A."/>
        </authorList>
    </citation>
    <scope>NUCLEOTIDE SEQUENCE [LARGE SCALE GENOMIC DNA]</scope>
    <source>
        <strain evidence="2 3">ALL</strain>
    </source>
</reference>
<evidence type="ECO:0000313" key="3">
    <source>
        <dbReference type="Proteomes" id="UP000298663"/>
    </source>
</evidence>